<comment type="caution">
    <text evidence="1">The sequence shown here is derived from an EMBL/GenBank/DDBJ whole genome shotgun (WGS) entry which is preliminary data.</text>
</comment>
<proteinExistence type="predicted"/>
<accession>A0AAE3VW49</accession>
<keyword evidence="2" id="KW-1185">Reference proteome</keyword>
<reference evidence="1 2" key="1">
    <citation type="submission" date="2023-07" db="EMBL/GenBank/DDBJ databases">
        <title>Sequencing the genomes of 1000 actinobacteria strains.</title>
        <authorList>
            <person name="Klenk H.-P."/>
        </authorList>
    </citation>
    <scope>NUCLEOTIDE SEQUENCE [LARGE SCALE GENOMIC DNA]</scope>
    <source>
        <strain evidence="1 2">DSM 44709</strain>
    </source>
</reference>
<name>A0AAE3VW49_9ACTN</name>
<evidence type="ECO:0000313" key="2">
    <source>
        <dbReference type="Proteomes" id="UP001240236"/>
    </source>
</evidence>
<gene>
    <name evidence="1" type="ORF">J2S42_001093</name>
</gene>
<evidence type="ECO:0000313" key="1">
    <source>
        <dbReference type="EMBL" id="MDQ0364424.1"/>
    </source>
</evidence>
<dbReference type="RefSeq" id="WP_307235818.1">
    <property type="nucleotide sequence ID" value="NZ_JAUSUZ010000001.1"/>
</dbReference>
<dbReference type="AlphaFoldDB" id="A0AAE3VW49"/>
<dbReference type="Proteomes" id="UP001240236">
    <property type="component" value="Unassembled WGS sequence"/>
</dbReference>
<protein>
    <recommendedName>
        <fullName evidence="3">Antibiotic biosynthesis monooxygenase</fullName>
    </recommendedName>
</protein>
<organism evidence="1 2">
    <name type="scientific">Catenuloplanes indicus</name>
    <dbReference type="NCBI Taxonomy" id="137267"/>
    <lineage>
        <taxon>Bacteria</taxon>
        <taxon>Bacillati</taxon>
        <taxon>Actinomycetota</taxon>
        <taxon>Actinomycetes</taxon>
        <taxon>Micromonosporales</taxon>
        <taxon>Micromonosporaceae</taxon>
        <taxon>Catenuloplanes</taxon>
    </lineage>
</organism>
<dbReference type="EMBL" id="JAUSUZ010000001">
    <property type="protein sequence ID" value="MDQ0364424.1"/>
    <property type="molecule type" value="Genomic_DNA"/>
</dbReference>
<sequence>MAHTTVIRYTTRPEAADLNARLVEEVFAEISAAAPDGLRYTTYRLGDGTEFIHVLVSEGEGNPLGAFPAFRRFQEGIGERCADGPRFSPAAVVGAYGR</sequence>
<evidence type="ECO:0008006" key="3">
    <source>
        <dbReference type="Google" id="ProtNLM"/>
    </source>
</evidence>